<dbReference type="Proteomes" id="UP001341840">
    <property type="component" value="Unassembled WGS sequence"/>
</dbReference>
<accession>A0ABU6QBE1</accession>
<protein>
    <submittedName>
        <fullName evidence="2">Uncharacterized protein</fullName>
    </submittedName>
</protein>
<keyword evidence="1" id="KW-1133">Transmembrane helix</keyword>
<reference evidence="2 3" key="1">
    <citation type="journal article" date="2023" name="Plants (Basel)">
        <title>Bridging the Gap: Combining Genomics and Transcriptomics Approaches to Understand Stylosanthes scabra, an Orphan Legume from the Brazilian Caatinga.</title>
        <authorList>
            <person name="Ferreira-Neto J.R.C."/>
            <person name="da Silva M.D."/>
            <person name="Binneck E."/>
            <person name="de Melo N.F."/>
            <person name="da Silva R.H."/>
            <person name="de Melo A.L.T.M."/>
            <person name="Pandolfi V."/>
            <person name="Bustamante F.O."/>
            <person name="Brasileiro-Vidal A.C."/>
            <person name="Benko-Iseppon A.M."/>
        </authorList>
    </citation>
    <scope>NUCLEOTIDE SEQUENCE [LARGE SCALE GENOMIC DNA]</scope>
    <source>
        <tissue evidence="2">Leaves</tissue>
    </source>
</reference>
<evidence type="ECO:0000313" key="2">
    <source>
        <dbReference type="EMBL" id="MED6108746.1"/>
    </source>
</evidence>
<name>A0ABU6QBE1_9FABA</name>
<evidence type="ECO:0000313" key="3">
    <source>
        <dbReference type="Proteomes" id="UP001341840"/>
    </source>
</evidence>
<keyword evidence="1" id="KW-0812">Transmembrane</keyword>
<evidence type="ECO:0000256" key="1">
    <source>
        <dbReference type="SAM" id="Phobius"/>
    </source>
</evidence>
<keyword evidence="3" id="KW-1185">Reference proteome</keyword>
<comment type="caution">
    <text evidence="2">The sequence shown here is derived from an EMBL/GenBank/DDBJ whole genome shotgun (WGS) entry which is preliminary data.</text>
</comment>
<gene>
    <name evidence="2" type="ORF">PIB30_026966</name>
</gene>
<proteinExistence type="predicted"/>
<organism evidence="2 3">
    <name type="scientific">Stylosanthes scabra</name>
    <dbReference type="NCBI Taxonomy" id="79078"/>
    <lineage>
        <taxon>Eukaryota</taxon>
        <taxon>Viridiplantae</taxon>
        <taxon>Streptophyta</taxon>
        <taxon>Embryophyta</taxon>
        <taxon>Tracheophyta</taxon>
        <taxon>Spermatophyta</taxon>
        <taxon>Magnoliopsida</taxon>
        <taxon>eudicotyledons</taxon>
        <taxon>Gunneridae</taxon>
        <taxon>Pentapetalae</taxon>
        <taxon>rosids</taxon>
        <taxon>fabids</taxon>
        <taxon>Fabales</taxon>
        <taxon>Fabaceae</taxon>
        <taxon>Papilionoideae</taxon>
        <taxon>50 kb inversion clade</taxon>
        <taxon>dalbergioids sensu lato</taxon>
        <taxon>Dalbergieae</taxon>
        <taxon>Pterocarpus clade</taxon>
        <taxon>Stylosanthes</taxon>
    </lineage>
</organism>
<feature type="transmembrane region" description="Helical" evidence="1">
    <location>
        <begin position="102"/>
        <end position="124"/>
    </location>
</feature>
<keyword evidence="1" id="KW-0472">Membrane</keyword>
<sequence length="170" mass="18606">MAKIPKWSIDLHFSTEWAAISATKFNARIRHGTSSRLRCNNRNAMHTLSRELKVMGWQNGPNPLGWSTKSAGFGGSGLVGPPSQAAAPFSAIHRRLPPRRRLFSLLLPPAAALLLFCAPSRLWLRRPVVTAALALTVTPPRSSSTCGSPTVSLLHKNLGYEFCFFETGLK</sequence>
<dbReference type="EMBL" id="JASCZI010000103">
    <property type="protein sequence ID" value="MED6108746.1"/>
    <property type="molecule type" value="Genomic_DNA"/>
</dbReference>